<organism evidence="1 2">
    <name type="scientific">Baudoinia panamericana (strain UAMH 10762)</name>
    <name type="common">Angels' share fungus</name>
    <name type="synonym">Baudoinia compniacensis (strain UAMH 10762)</name>
    <dbReference type="NCBI Taxonomy" id="717646"/>
    <lineage>
        <taxon>Eukaryota</taxon>
        <taxon>Fungi</taxon>
        <taxon>Dikarya</taxon>
        <taxon>Ascomycota</taxon>
        <taxon>Pezizomycotina</taxon>
        <taxon>Dothideomycetes</taxon>
        <taxon>Dothideomycetidae</taxon>
        <taxon>Mycosphaerellales</taxon>
        <taxon>Teratosphaeriaceae</taxon>
        <taxon>Baudoinia</taxon>
    </lineage>
</organism>
<accession>M2MFF7</accession>
<protein>
    <submittedName>
        <fullName evidence="1">Uncharacterized protein</fullName>
    </submittedName>
</protein>
<dbReference type="Proteomes" id="UP000011761">
    <property type="component" value="Unassembled WGS sequence"/>
</dbReference>
<dbReference type="KEGG" id="bcom:BAUCODRAFT_123826"/>
<sequence length="51" mass="5566">MASDPFAVPSFLGPTMAAQLVIQAQYRGKAICRSRTTFGCFRSLLSQTKVI</sequence>
<dbReference type="GeneID" id="19107820"/>
<dbReference type="HOGENOM" id="CLU_3105987_0_0_1"/>
<gene>
    <name evidence="1" type="ORF">BAUCODRAFT_123826</name>
</gene>
<keyword evidence="2" id="KW-1185">Reference proteome</keyword>
<dbReference type="AlphaFoldDB" id="M2MFF7"/>
<reference evidence="1 2" key="1">
    <citation type="journal article" date="2012" name="PLoS Pathog.">
        <title>Diverse lifestyles and strategies of plant pathogenesis encoded in the genomes of eighteen Dothideomycetes fungi.</title>
        <authorList>
            <person name="Ohm R.A."/>
            <person name="Feau N."/>
            <person name="Henrissat B."/>
            <person name="Schoch C.L."/>
            <person name="Horwitz B.A."/>
            <person name="Barry K.W."/>
            <person name="Condon B.J."/>
            <person name="Copeland A.C."/>
            <person name="Dhillon B."/>
            <person name="Glaser F."/>
            <person name="Hesse C.N."/>
            <person name="Kosti I."/>
            <person name="LaButti K."/>
            <person name="Lindquist E.A."/>
            <person name="Lucas S."/>
            <person name="Salamov A.A."/>
            <person name="Bradshaw R.E."/>
            <person name="Ciuffetti L."/>
            <person name="Hamelin R.C."/>
            <person name="Kema G.H.J."/>
            <person name="Lawrence C."/>
            <person name="Scott J.A."/>
            <person name="Spatafora J.W."/>
            <person name="Turgeon B.G."/>
            <person name="de Wit P.J.G.M."/>
            <person name="Zhong S."/>
            <person name="Goodwin S.B."/>
            <person name="Grigoriev I.V."/>
        </authorList>
    </citation>
    <scope>NUCLEOTIDE SEQUENCE [LARGE SCALE GENOMIC DNA]</scope>
    <source>
        <strain evidence="1 2">UAMH 10762</strain>
    </source>
</reference>
<dbReference type="EMBL" id="KB445557">
    <property type="protein sequence ID" value="EMC95381.1"/>
    <property type="molecule type" value="Genomic_DNA"/>
</dbReference>
<proteinExistence type="predicted"/>
<name>M2MFF7_BAUPA</name>
<evidence type="ECO:0000313" key="1">
    <source>
        <dbReference type="EMBL" id="EMC95381.1"/>
    </source>
</evidence>
<dbReference type="RefSeq" id="XP_007677869.1">
    <property type="nucleotide sequence ID" value="XM_007679679.1"/>
</dbReference>
<evidence type="ECO:0000313" key="2">
    <source>
        <dbReference type="Proteomes" id="UP000011761"/>
    </source>
</evidence>